<accession>A0A834SD14</accession>
<dbReference type="Proteomes" id="UP000634136">
    <property type="component" value="Unassembled WGS sequence"/>
</dbReference>
<dbReference type="AlphaFoldDB" id="A0A834SD14"/>
<sequence length="46" mass="5348">MTWHTSYAITSSIRALDPLGFPLQRKRIRLTHLGDKTFELVLLGFF</sequence>
<keyword evidence="2" id="KW-1185">Reference proteome</keyword>
<protein>
    <submittedName>
        <fullName evidence="1">Uncharacterized protein</fullName>
    </submittedName>
</protein>
<reference evidence="1" key="1">
    <citation type="submission" date="2020-09" db="EMBL/GenBank/DDBJ databases">
        <title>Genome-Enabled Discovery of Anthraquinone Biosynthesis in Senna tora.</title>
        <authorList>
            <person name="Kang S.-H."/>
            <person name="Pandey R.P."/>
            <person name="Lee C.-M."/>
            <person name="Sim J.-S."/>
            <person name="Jeong J.-T."/>
            <person name="Choi B.-S."/>
            <person name="Jung M."/>
            <person name="Ginzburg D."/>
            <person name="Zhao K."/>
            <person name="Won S.Y."/>
            <person name="Oh T.-J."/>
            <person name="Yu Y."/>
            <person name="Kim N.-H."/>
            <person name="Lee O.R."/>
            <person name="Lee T.-H."/>
            <person name="Bashyal P."/>
            <person name="Kim T.-S."/>
            <person name="Lee W.-H."/>
            <person name="Kawkins C."/>
            <person name="Kim C.-K."/>
            <person name="Kim J.S."/>
            <person name="Ahn B.O."/>
            <person name="Rhee S.Y."/>
            <person name="Sohng J.K."/>
        </authorList>
    </citation>
    <scope>NUCLEOTIDE SEQUENCE</scope>
    <source>
        <tissue evidence="1">Leaf</tissue>
    </source>
</reference>
<comment type="caution">
    <text evidence="1">The sequence shown here is derived from an EMBL/GenBank/DDBJ whole genome shotgun (WGS) entry which is preliminary data.</text>
</comment>
<organism evidence="1 2">
    <name type="scientific">Senna tora</name>
    <dbReference type="NCBI Taxonomy" id="362788"/>
    <lineage>
        <taxon>Eukaryota</taxon>
        <taxon>Viridiplantae</taxon>
        <taxon>Streptophyta</taxon>
        <taxon>Embryophyta</taxon>
        <taxon>Tracheophyta</taxon>
        <taxon>Spermatophyta</taxon>
        <taxon>Magnoliopsida</taxon>
        <taxon>eudicotyledons</taxon>
        <taxon>Gunneridae</taxon>
        <taxon>Pentapetalae</taxon>
        <taxon>rosids</taxon>
        <taxon>fabids</taxon>
        <taxon>Fabales</taxon>
        <taxon>Fabaceae</taxon>
        <taxon>Caesalpinioideae</taxon>
        <taxon>Cassia clade</taxon>
        <taxon>Senna</taxon>
    </lineage>
</organism>
<gene>
    <name evidence="1" type="ORF">G2W53_044914</name>
</gene>
<proteinExistence type="predicted"/>
<evidence type="ECO:0000313" key="1">
    <source>
        <dbReference type="EMBL" id="KAF7801151.1"/>
    </source>
</evidence>
<evidence type="ECO:0000313" key="2">
    <source>
        <dbReference type="Proteomes" id="UP000634136"/>
    </source>
</evidence>
<name>A0A834SD14_9FABA</name>
<dbReference type="EMBL" id="JAAIUW010000020">
    <property type="protein sequence ID" value="KAF7801151.1"/>
    <property type="molecule type" value="Genomic_DNA"/>
</dbReference>